<evidence type="ECO:0000256" key="6">
    <source>
        <dbReference type="ARBA" id="ARBA00022989"/>
    </source>
</evidence>
<name>A0AAD5CG89_AMBAR</name>
<dbReference type="InterPro" id="IPR001128">
    <property type="entry name" value="Cyt_P450"/>
</dbReference>
<dbReference type="GO" id="GO:0005506">
    <property type="term" value="F:iron ion binding"/>
    <property type="evidence" value="ECO:0007669"/>
    <property type="project" value="InterPro"/>
</dbReference>
<keyword evidence="9" id="KW-0503">Monooxygenase</keyword>
<keyword evidence="8 11" id="KW-0408">Iron</keyword>
<evidence type="ECO:0000256" key="8">
    <source>
        <dbReference type="ARBA" id="ARBA00023004"/>
    </source>
</evidence>
<evidence type="ECO:0000256" key="1">
    <source>
        <dbReference type="ARBA" id="ARBA00004370"/>
    </source>
</evidence>
<evidence type="ECO:0000256" key="11">
    <source>
        <dbReference type="PIRSR" id="PIRSR602401-1"/>
    </source>
</evidence>
<keyword evidence="10 13" id="KW-0472">Membrane</keyword>
<dbReference type="PANTHER" id="PTHR24282">
    <property type="entry name" value="CYTOCHROME P450 FAMILY MEMBER"/>
    <property type="match status" value="1"/>
</dbReference>
<evidence type="ECO:0000256" key="12">
    <source>
        <dbReference type="SAM" id="MobiDB-lite"/>
    </source>
</evidence>
<dbReference type="PRINTS" id="PR00385">
    <property type="entry name" value="P450"/>
</dbReference>
<dbReference type="Proteomes" id="UP001206925">
    <property type="component" value="Unassembled WGS sequence"/>
</dbReference>
<evidence type="ECO:0000256" key="7">
    <source>
        <dbReference type="ARBA" id="ARBA00023002"/>
    </source>
</evidence>
<comment type="cofactor">
    <cofactor evidence="11">
        <name>heme</name>
        <dbReference type="ChEBI" id="CHEBI:30413"/>
    </cofactor>
</comment>
<dbReference type="InterPro" id="IPR036396">
    <property type="entry name" value="Cyt_P450_sf"/>
</dbReference>
<evidence type="ECO:0000256" key="2">
    <source>
        <dbReference type="ARBA" id="ARBA00010617"/>
    </source>
</evidence>
<dbReference type="SUPFAM" id="SSF48264">
    <property type="entry name" value="Cytochrome P450"/>
    <property type="match status" value="3"/>
</dbReference>
<evidence type="ECO:0000313" key="15">
    <source>
        <dbReference type="Proteomes" id="UP001206925"/>
    </source>
</evidence>
<protein>
    <recommendedName>
        <fullName evidence="16">Cytochrome P450</fullName>
    </recommendedName>
</protein>
<dbReference type="InterPro" id="IPR002401">
    <property type="entry name" value="Cyt_P450_E_grp-I"/>
</dbReference>
<evidence type="ECO:0000313" key="14">
    <source>
        <dbReference type="EMBL" id="KAI7739969.1"/>
    </source>
</evidence>
<dbReference type="GO" id="GO:0016705">
    <property type="term" value="F:oxidoreductase activity, acting on paired donors, with incorporation or reduction of molecular oxygen"/>
    <property type="evidence" value="ECO:0007669"/>
    <property type="project" value="InterPro"/>
</dbReference>
<dbReference type="GO" id="GO:0016020">
    <property type="term" value="C:membrane"/>
    <property type="evidence" value="ECO:0007669"/>
    <property type="project" value="UniProtKB-SubCell"/>
</dbReference>
<dbReference type="GO" id="GO:0004497">
    <property type="term" value="F:monooxygenase activity"/>
    <property type="evidence" value="ECO:0007669"/>
    <property type="project" value="UniProtKB-KW"/>
</dbReference>
<feature type="region of interest" description="Disordered" evidence="12">
    <location>
        <begin position="764"/>
        <end position="787"/>
    </location>
</feature>
<proteinExistence type="inferred from homology"/>
<gene>
    <name evidence="14" type="ORF">M8C21_004182</name>
</gene>
<feature type="region of interest" description="Disordered" evidence="12">
    <location>
        <begin position="529"/>
        <end position="555"/>
    </location>
</feature>
<reference evidence="14" key="1">
    <citation type="submission" date="2022-06" db="EMBL/GenBank/DDBJ databases">
        <title>Uncovering the hologenomic basis of an extraordinary plant invasion.</title>
        <authorList>
            <person name="Bieker V.C."/>
            <person name="Martin M.D."/>
            <person name="Gilbert T."/>
            <person name="Hodgins K."/>
            <person name="Battlay P."/>
            <person name="Petersen B."/>
            <person name="Wilson J."/>
        </authorList>
    </citation>
    <scope>NUCLEOTIDE SEQUENCE</scope>
    <source>
        <strain evidence="14">AA19_3_7</strain>
        <tissue evidence="14">Leaf</tissue>
    </source>
</reference>
<sequence>KKKMETIRKVAMAIVATVILTCGWKLLNWVWLKPKRLEKWLRDEGYKGNPYKLLMGDLVELATMMKEGKSKPIPVTHDITSYTLPFDHHIISKYGEKSFVWMGPKPMLYIMDPDLIKEILSRPDDFQKQHPEPFRDSIIRGLLVAEGDKWTKHRKIINPAFSLQSLKIMFSAVISSCSNMIHKWELLTAGASSTEIDVWPYIDNLGGDMISRTAFGSSYEEGWKIFRIQKEQINLLFQMLFILYIPGSRFIPTQANKKFKENVNELQSVLMGIINKRKKAIEMGEGNHDDLLGLLLESNKKEIEEHGVGMSMEDVIEECKLFYIGGSETTSNLIVWTMVCLSLHQEWQTRAREEIVQVFGDKELEFDGLKNLKILAMILNEVLRLYPPVVLITRATHKNTKLGNMVMPSGMELALAMMHVHHDREIWGDDVNEFKPERFAQGISSATKGKGSSPFFPFSNGPRVCIGQNLAMTEAKTTMAMILQRFSFELSPSYKHSPFRAFTLPPQFGAHLILHWLFPDTWPYTGNTKDTRPHKERSESTLTTISQVPPATPPNRRPHPPFIHNTFSVHHSSPPLKTLTRPETTNILLIPGVNGDEMADSYSFMAIHTKPFLGNSESAFSAEITSDEAVNAIFDNHPDSDSAWNFTATNHQIPFLAHRCMMFQKVVHSTIYPDSIPSPATPPVIPFLDLIHSATQHKIRNPNSMRDPSPVRTLQDLIPCTVLLSLILAIPFSSLGNLSQGLIPRETPTIPLIPVTGSFDDADPFGSHGPFKTSSDSETPRKDSLAGCQRMPTNQELKVLKRTYHPHITKKPAVGQKFKKMGAQPVRIEQKTGSRGEKSFIWLGTIPRVYIRDPDLIKEILLRPDEFQKPHPEPFRDSIIRGLLVTEGHKWTKHRKIINPAFNLQNLKIMFSAISSSCSDMVRKWELLTAGAGPTEVDVWPYIDSLAGDVISRTAFGSSYEEGHKIFRIQKEQIDLIFQMLFILPIPGRRFIPIRANKKFNENVNELRSVLMGIINKRKKAIELGEGKHDDLLGILLESNKKEIEEHGVGMSMDDVIEECKLFYIAGSETTSNLIVWTMVCLSLHQEWQIRAREEIIEVFGDKNVDFEGLKNLKILTMILNEVLRLYPPVIMMTRATHKDTKLGNMIIPSGVQLALAMVQIHHDCEIWGDDVNEFKPERFAEGIVSATKGKGSSSFFPFSNGPRVCIGQNLAMTEAKTAIVMILQRFSFELSPSYKHSPFPVFTLPPQFGAHLILREKSFIWLGPTPRIVDKRDITRPDEFQKPHPEPFRDSIVGGLLVTEGHKWIKHRKIINPAFNLQSLKFMFSAINLSCSEMIHKWELLTVGSESIEVDVWPYIDNLAGDVISRTAFGRRFIPTRANKNFNENTKELQSVLMGIINKRKRAIEMGEGKQEDLLGILLESNKKEIEEHGVGMSMEDVIEECKLFYVAGSETTSNLILCNGKSKPEKRLFKFSGTRNLISKILTMILNEVLRLYSPVILITRATHKDTKLGNMTIPSGVQLALAMMHVHHDREIWGEDVNEFKPERFADGIVNATKGKGSSPFVPFSNGPRVCIGQNLAMAEAKTAIAMVLRHFSFELSPSYKHSPFPVFTLPPQFGAHLILHNLS</sequence>
<organism evidence="14 15">
    <name type="scientific">Ambrosia artemisiifolia</name>
    <name type="common">Common ragweed</name>
    <dbReference type="NCBI Taxonomy" id="4212"/>
    <lineage>
        <taxon>Eukaryota</taxon>
        <taxon>Viridiplantae</taxon>
        <taxon>Streptophyta</taxon>
        <taxon>Embryophyta</taxon>
        <taxon>Tracheophyta</taxon>
        <taxon>Spermatophyta</taxon>
        <taxon>Magnoliopsida</taxon>
        <taxon>eudicotyledons</taxon>
        <taxon>Gunneridae</taxon>
        <taxon>Pentapetalae</taxon>
        <taxon>asterids</taxon>
        <taxon>campanulids</taxon>
        <taxon>Asterales</taxon>
        <taxon>Asteraceae</taxon>
        <taxon>Asteroideae</taxon>
        <taxon>Heliantheae alliance</taxon>
        <taxon>Heliantheae</taxon>
        <taxon>Ambrosia</taxon>
    </lineage>
</organism>
<feature type="binding site" description="axial binding residue" evidence="11">
    <location>
        <position position="465"/>
    </location>
    <ligand>
        <name>heme</name>
        <dbReference type="ChEBI" id="CHEBI:30413"/>
    </ligand>
    <ligandPart>
        <name>Fe</name>
        <dbReference type="ChEBI" id="CHEBI:18248"/>
    </ligandPart>
</feature>
<comment type="similarity">
    <text evidence="2">Belongs to the cytochrome P450 family.</text>
</comment>
<keyword evidence="6 13" id="KW-1133">Transmembrane helix</keyword>
<feature type="non-terminal residue" evidence="14">
    <location>
        <position position="1627"/>
    </location>
</feature>
<evidence type="ECO:0000256" key="5">
    <source>
        <dbReference type="ARBA" id="ARBA00022723"/>
    </source>
</evidence>
<dbReference type="Gene3D" id="1.10.630.10">
    <property type="entry name" value="Cytochrome P450"/>
    <property type="match status" value="4"/>
</dbReference>
<evidence type="ECO:0008006" key="16">
    <source>
        <dbReference type="Google" id="ProtNLM"/>
    </source>
</evidence>
<comment type="subcellular location">
    <subcellularLocation>
        <location evidence="1">Membrane</location>
    </subcellularLocation>
</comment>
<evidence type="ECO:0000256" key="10">
    <source>
        <dbReference type="ARBA" id="ARBA00023136"/>
    </source>
</evidence>
<keyword evidence="4 13" id="KW-0812">Transmembrane</keyword>
<feature type="compositionally biased region" description="Basic and acidic residues" evidence="12">
    <location>
        <begin position="529"/>
        <end position="539"/>
    </location>
</feature>
<dbReference type="PANTHER" id="PTHR24282:SF269">
    <property type="entry name" value="CYTOCHROME P450, REVERSE TRANSCRIPTASE, RNA-DEPENDENT DNA POLYMERASE-RELATED"/>
    <property type="match status" value="1"/>
</dbReference>
<dbReference type="PRINTS" id="PR00463">
    <property type="entry name" value="EP450I"/>
</dbReference>
<keyword evidence="15" id="KW-1185">Reference proteome</keyword>
<evidence type="ECO:0000256" key="3">
    <source>
        <dbReference type="ARBA" id="ARBA00022617"/>
    </source>
</evidence>
<keyword evidence="7" id="KW-0560">Oxidoreductase</keyword>
<evidence type="ECO:0000256" key="9">
    <source>
        <dbReference type="ARBA" id="ARBA00023033"/>
    </source>
</evidence>
<keyword evidence="5 11" id="KW-0479">Metal-binding</keyword>
<dbReference type="EMBL" id="JAMZMK010008542">
    <property type="protein sequence ID" value="KAI7739969.1"/>
    <property type="molecule type" value="Genomic_DNA"/>
</dbReference>
<feature type="transmembrane region" description="Helical" evidence="13">
    <location>
        <begin position="12"/>
        <end position="32"/>
    </location>
</feature>
<dbReference type="FunFam" id="1.10.630.10:FF:000029">
    <property type="entry name" value="Cytochrome P450 734A1"/>
    <property type="match status" value="2"/>
</dbReference>
<evidence type="ECO:0000256" key="4">
    <source>
        <dbReference type="ARBA" id="ARBA00022692"/>
    </source>
</evidence>
<dbReference type="InterPro" id="IPR050665">
    <property type="entry name" value="Cytochrome_P450_Monooxygen"/>
</dbReference>
<keyword evidence="3 11" id="KW-0349">Heme</keyword>
<comment type="caution">
    <text evidence="14">The sequence shown here is derived from an EMBL/GenBank/DDBJ whole genome shotgun (WGS) entry which is preliminary data.</text>
</comment>
<dbReference type="Pfam" id="PF00067">
    <property type="entry name" value="p450"/>
    <property type="match status" value="4"/>
</dbReference>
<accession>A0AAD5CG89</accession>
<dbReference type="InterPro" id="IPR017972">
    <property type="entry name" value="Cyt_P450_CS"/>
</dbReference>
<dbReference type="GO" id="GO:0020037">
    <property type="term" value="F:heme binding"/>
    <property type="evidence" value="ECO:0007669"/>
    <property type="project" value="InterPro"/>
</dbReference>
<dbReference type="PROSITE" id="PS00086">
    <property type="entry name" value="CYTOCHROME_P450"/>
    <property type="match status" value="3"/>
</dbReference>
<evidence type="ECO:0000256" key="13">
    <source>
        <dbReference type="SAM" id="Phobius"/>
    </source>
</evidence>